<keyword evidence="2" id="KW-0813">Transport</keyword>
<proteinExistence type="inferred from homology"/>
<dbReference type="InterPro" id="IPR017871">
    <property type="entry name" value="ABC_transporter-like_CS"/>
</dbReference>
<dbReference type="GeneID" id="58227945"/>
<dbReference type="InterPro" id="IPR003439">
    <property type="entry name" value="ABC_transporter-like_ATP-bd"/>
</dbReference>
<dbReference type="PATRIC" id="fig|151081.8.peg.15"/>
<dbReference type="PROSITE" id="PS00211">
    <property type="entry name" value="ABC_TRANSPORTER_1"/>
    <property type="match status" value="1"/>
</dbReference>
<keyword evidence="7" id="KW-1185">Reference proteome</keyword>
<dbReference type="AlphaFoldDB" id="A0A0F4PYV6"/>
<feature type="domain" description="ABC transporter" evidence="5">
    <location>
        <begin position="5"/>
        <end position="232"/>
    </location>
</feature>
<sequence length="303" mass="33106">MSQLILARGVSHYFGSKKALDNVDIELQPGKPIALVGPNGAGKTTLFSLICGYLQPSEGEIKVLGHRPGSAALFGQLSALPQDALLDPNFSVAQQLALYARLQGFSQRQAKIETQRVLELVNLKDTADSRAKELSHGMKKRICIAQALLGSPKLVMLDEATAGLDPANARAIRELVSALSTETTFVLSSHDLSELERLCDRVLYLQQGRLATHQLDSQTEQLAYLTLQLREQNDHVAAALKALPHVVSVDNSQRNEFVIGYSSEGLSEAMDIALLTLCHKQNWRYRALINGHTLENQLFATGA</sequence>
<evidence type="ECO:0000256" key="2">
    <source>
        <dbReference type="ARBA" id="ARBA00022448"/>
    </source>
</evidence>
<reference evidence="6 7" key="1">
    <citation type="journal article" date="2015" name="BMC Genomics">
        <title>Genome mining reveals unlocked bioactive potential of marine Gram-negative bacteria.</title>
        <authorList>
            <person name="Machado H."/>
            <person name="Sonnenschein E.C."/>
            <person name="Melchiorsen J."/>
            <person name="Gram L."/>
        </authorList>
    </citation>
    <scope>NUCLEOTIDE SEQUENCE [LARGE SCALE GENOMIC DNA]</scope>
    <source>
        <strain evidence="6 7">S3137</strain>
    </source>
</reference>
<accession>A0A0F4PYV6</accession>
<protein>
    <submittedName>
        <fullName evidence="6">ABC transporter</fullName>
    </submittedName>
</protein>
<dbReference type="SMART" id="SM00382">
    <property type="entry name" value="AAA"/>
    <property type="match status" value="1"/>
</dbReference>
<evidence type="ECO:0000256" key="3">
    <source>
        <dbReference type="ARBA" id="ARBA00022741"/>
    </source>
</evidence>
<gene>
    <name evidence="6" type="ORF">TW72_05505</name>
</gene>
<dbReference type="Gene3D" id="3.40.50.300">
    <property type="entry name" value="P-loop containing nucleotide triphosphate hydrolases"/>
    <property type="match status" value="1"/>
</dbReference>
<evidence type="ECO:0000313" key="7">
    <source>
        <dbReference type="Proteomes" id="UP000033664"/>
    </source>
</evidence>
<name>A0A0F4PYV6_9GAMM</name>
<evidence type="ECO:0000259" key="5">
    <source>
        <dbReference type="PROSITE" id="PS50893"/>
    </source>
</evidence>
<dbReference type="Pfam" id="PF00005">
    <property type="entry name" value="ABC_tran"/>
    <property type="match status" value="1"/>
</dbReference>
<evidence type="ECO:0000313" key="6">
    <source>
        <dbReference type="EMBL" id="KJZ01281.1"/>
    </source>
</evidence>
<dbReference type="InterPro" id="IPR027417">
    <property type="entry name" value="P-loop_NTPase"/>
</dbReference>
<comment type="similarity">
    <text evidence="1">Belongs to the ABC transporter superfamily.</text>
</comment>
<keyword evidence="4" id="KW-0067">ATP-binding</keyword>
<dbReference type="OrthoDB" id="9781337at2"/>
<dbReference type="SUPFAM" id="SSF52540">
    <property type="entry name" value="P-loop containing nucleoside triphosphate hydrolases"/>
    <property type="match status" value="1"/>
</dbReference>
<evidence type="ECO:0000256" key="1">
    <source>
        <dbReference type="ARBA" id="ARBA00005417"/>
    </source>
</evidence>
<evidence type="ECO:0000256" key="4">
    <source>
        <dbReference type="ARBA" id="ARBA00022840"/>
    </source>
</evidence>
<dbReference type="eggNOG" id="COG1131">
    <property type="taxonomic scope" value="Bacteria"/>
</dbReference>
<dbReference type="PANTHER" id="PTHR43335:SF4">
    <property type="entry name" value="ABC TRANSPORTER, ATP-BINDING PROTEIN"/>
    <property type="match status" value="1"/>
</dbReference>
<dbReference type="GO" id="GO:0005524">
    <property type="term" value="F:ATP binding"/>
    <property type="evidence" value="ECO:0007669"/>
    <property type="project" value="UniProtKB-KW"/>
</dbReference>
<dbReference type="PANTHER" id="PTHR43335">
    <property type="entry name" value="ABC TRANSPORTER, ATP-BINDING PROTEIN"/>
    <property type="match status" value="1"/>
</dbReference>
<dbReference type="PROSITE" id="PS50893">
    <property type="entry name" value="ABC_TRANSPORTER_2"/>
    <property type="match status" value="1"/>
</dbReference>
<dbReference type="InterPro" id="IPR003593">
    <property type="entry name" value="AAA+_ATPase"/>
</dbReference>
<organism evidence="6 7">
    <name type="scientific">Pseudoalteromonas ruthenica</name>
    <dbReference type="NCBI Taxonomy" id="151081"/>
    <lineage>
        <taxon>Bacteria</taxon>
        <taxon>Pseudomonadati</taxon>
        <taxon>Pseudomonadota</taxon>
        <taxon>Gammaproteobacteria</taxon>
        <taxon>Alteromonadales</taxon>
        <taxon>Pseudoalteromonadaceae</taxon>
        <taxon>Pseudoalteromonas</taxon>
    </lineage>
</organism>
<dbReference type="Proteomes" id="UP000033664">
    <property type="component" value="Unassembled WGS sequence"/>
</dbReference>
<keyword evidence="3" id="KW-0547">Nucleotide-binding</keyword>
<dbReference type="EMBL" id="JXXZ01000004">
    <property type="protein sequence ID" value="KJZ01281.1"/>
    <property type="molecule type" value="Genomic_DNA"/>
</dbReference>
<dbReference type="RefSeq" id="WP_045978065.1">
    <property type="nucleotide sequence ID" value="NZ_JXXY01000001.1"/>
</dbReference>
<dbReference type="GO" id="GO:0016887">
    <property type="term" value="F:ATP hydrolysis activity"/>
    <property type="evidence" value="ECO:0007669"/>
    <property type="project" value="InterPro"/>
</dbReference>
<comment type="caution">
    <text evidence="6">The sequence shown here is derived from an EMBL/GenBank/DDBJ whole genome shotgun (WGS) entry which is preliminary data.</text>
</comment>